<keyword evidence="2" id="KW-1185">Reference proteome</keyword>
<dbReference type="SUPFAM" id="SSF51197">
    <property type="entry name" value="Clavaminate synthase-like"/>
    <property type="match status" value="1"/>
</dbReference>
<proteinExistence type="predicted"/>
<evidence type="ECO:0000313" key="2">
    <source>
        <dbReference type="Proteomes" id="UP000182915"/>
    </source>
</evidence>
<organism evidence="1 2">
    <name type="scientific">Mycolicibacterium rutilum</name>
    <name type="common">Mycobacterium rutilum</name>
    <dbReference type="NCBI Taxonomy" id="370526"/>
    <lineage>
        <taxon>Bacteria</taxon>
        <taxon>Bacillati</taxon>
        <taxon>Actinomycetota</taxon>
        <taxon>Actinomycetes</taxon>
        <taxon>Mycobacteriales</taxon>
        <taxon>Mycobacteriaceae</taxon>
        <taxon>Mycolicibacterium</taxon>
    </lineage>
</organism>
<dbReference type="Gene3D" id="2.60.120.620">
    <property type="entry name" value="q2cbj1_9rhob like domain"/>
    <property type="match status" value="1"/>
</dbReference>
<dbReference type="STRING" id="370526.SAMN04489835_3889"/>
<dbReference type="AlphaFoldDB" id="A0A1H6KMW3"/>
<sequence length="241" mass="26904">MQLNIDADPLRIADDLDDLGVVCVPGAVSKDWLERARTDVQELLAAEGERNHFIRSPETLAMTDIIQSDNIIRLLEDVVRARFPAATADARLIGSALRVIAGPSESGDAWWYHYDANIVTMIVPIVIPDAGRGNSGELVGFFNKRPFRRFAFANILGKAFSQSRYYRWAILRRPGKPHYGRVIDMSPGNVYVLWGYRSLHANMPCRAGALRATLLLHFGEVHGSSRALTTAVRMQELMRTA</sequence>
<evidence type="ECO:0008006" key="3">
    <source>
        <dbReference type="Google" id="ProtNLM"/>
    </source>
</evidence>
<name>A0A1H6KMW3_MYCRU</name>
<dbReference type="RefSeq" id="WP_083408542.1">
    <property type="nucleotide sequence ID" value="NZ_LT629971.1"/>
</dbReference>
<dbReference type="EMBL" id="LT629971">
    <property type="protein sequence ID" value="SEH76864.1"/>
    <property type="molecule type" value="Genomic_DNA"/>
</dbReference>
<evidence type="ECO:0000313" key="1">
    <source>
        <dbReference type="EMBL" id="SEH76864.1"/>
    </source>
</evidence>
<reference evidence="2" key="1">
    <citation type="submission" date="2016-10" db="EMBL/GenBank/DDBJ databases">
        <authorList>
            <person name="Varghese N."/>
            <person name="Submissions S."/>
        </authorList>
    </citation>
    <scope>NUCLEOTIDE SEQUENCE [LARGE SCALE GENOMIC DNA]</scope>
    <source>
        <strain evidence="2">DSM 45405</strain>
    </source>
</reference>
<accession>A0A1H6KMW3</accession>
<dbReference type="OrthoDB" id="4732009at2"/>
<protein>
    <recommendedName>
        <fullName evidence="3">Phytanoyl-CoA dioxygenase (PhyH)</fullName>
    </recommendedName>
</protein>
<gene>
    <name evidence="1" type="ORF">SAMN04489835_3889</name>
</gene>
<dbReference type="Proteomes" id="UP000182915">
    <property type="component" value="Chromosome I"/>
</dbReference>